<dbReference type="GeneID" id="41599964"/>
<dbReference type="KEGG" id="nid:NPIRD3C_0800"/>
<dbReference type="SUPFAM" id="SSF56601">
    <property type="entry name" value="beta-lactamase/transpeptidase-like"/>
    <property type="match status" value="1"/>
</dbReference>
<feature type="domain" description="Beta-lactamase-related" evidence="1">
    <location>
        <begin position="4"/>
        <end position="337"/>
    </location>
</feature>
<dbReference type="GO" id="GO:0009002">
    <property type="term" value="F:serine-type D-Ala-D-Ala carboxypeptidase activity"/>
    <property type="evidence" value="ECO:0007669"/>
    <property type="project" value="UniProtKB-EC"/>
</dbReference>
<name>A0A0C5CA39_9ARCH</name>
<keyword evidence="2" id="KW-0645">Protease</keyword>
<dbReference type="PATRIC" id="fig|1582439.9.peg.822"/>
<dbReference type="Pfam" id="PF00144">
    <property type="entry name" value="Beta-lactamase"/>
    <property type="match status" value="1"/>
</dbReference>
<evidence type="ECO:0000259" key="1">
    <source>
        <dbReference type="Pfam" id="PF00144"/>
    </source>
</evidence>
<dbReference type="OrthoDB" id="9575at2157"/>
<organism evidence="2 3">
    <name type="scientific">Nitrosopumilus piranensis</name>
    <dbReference type="NCBI Taxonomy" id="1582439"/>
    <lineage>
        <taxon>Archaea</taxon>
        <taxon>Nitrososphaerota</taxon>
        <taxon>Nitrososphaeria</taxon>
        <taxon>Nitrosopumilales</taxon>
        <taxon>Nitrosopumilaceae</taxon>
        <taxon>Nitrosopumilus</taxon>
    </lineage>
</organism>
<gene>
    <name evidence="2" type="ORF">NPIRD3C_0800</name>
</gene>
<reference evidence="2 3" key="3">
    <citation type="journal article" date="2019" name="Int. J. Syst. Evol. Microbiol.">
        <title>Nitrosopumilus adriaticus sp. nov. and Nitrosopumilus piranensis sp. nov., two ammonia-oxidizing archaea from the Adriatic Sea and members of the class Nitrososphaeria.</title>
        <authorList>
            <person name="Bayer B."/>
            <person name="Vojvoda J."/>
            <person name="Reinthaler T."/>
            <person name="Reyes C."/>
            <person name="Pinto M."/>
            <person name="Herndl G.J."/>
        </authorList>
    </citation>
    <scope>NUCLEOTIDE SEQUENCE [LARGE SCALE GENOMIC DNA]</scope>
    <source>
        <strain evidence="2 3">D3C</strain>
    </source>
</reference>
<dbReference type="PANTHER" id="PTHR46825:SF8">
    <property type="entry name" value="BETA-LACTAMASE-RELATED"/>
    <property type="match status" value="1"/>
</dbReference>
<keyword evidence="3" id="KW-1185">Reference proteome</keyword>
<dbReference type="AlphaFoldDB" id="A0A0C5CA39"/>
<dbReference type="InterPro" id="IPR012338">
    <property type="entry name" value="Beta-lactam/transpept-like"/>
</dbReference>
<dbReference type="EMBL" id="CP010868">
    <property type="protein sequence ID" value="AJM92012.1"/>
    <property type="molecule type" value="Genomic_DNA"/>
</dbReference>
<sequence>MAIEEIIENHVKSGKSPGISVGLVNENETMTFNFGEIKKDSGVVPTNKTIYEIGSMTKTFTTILAAQLQAEEIISLDEKISKYLPELENSEFENKNVTLRHLLTHTSGISEFSVKTFASQIFSIMSTGKSRIVEYEYDTEKFLNYVSALKLKHSPGSTWMYSNLGFGLVGKILERITGNSYDVLVKTHICDVLDMKDTGIDVFESHKDQLAVGYSFRGKQADYWNVPAIEAAGSLYSTPSDMVKFLKANLGLSKTILYPVFEYCQNTKNTPKIPLSMKFFTKAVGISLHSFRAGWFVFPQENVDILGHDGGTEGFSSFMCMNLGNQSAVVILTNRAMKPVHKLGLSLLQEINKK</sequence>
<evidence type="ECO:0000313" key="2">
    <source>
        <dbReference type="EMBL" id="AJM92012.1"/>
    </source>
</evidence>
<evidence type="ECO:0000313" key="3">
    <source>
        <dbReference type="Proteomes" id="UP000032027"/>
    </source>
</evidence>
<keyword evidence="2" id="KW-0121">Carboxypeptidase</keyword>
<accession>A0A0C5CA39</accession>
<proteinExistence type="predicted"/>
<dbReference type="Gene3D" id="3.40.710.10">
    <property type="entry name" value="DD-peptidase/beta-lactamase superfamily"/>
    <property type="match status" value="1"/>
</dbReference>
<reference evidence="2 3" key="2">
    <citation type="journal article" date="2016" name="ISME J.">
        <title>Physiological and genomic characterization of two novel marine thaumarchaeal strains indicates niche differentiation.</title>
        <authorList>
            <person name="Bayer B."/>
            <person name="Vojvoda J."/>
            <person name="Offre P."/>
            <person name="Alves R.J."/>
            <person name="Elisabeth N.H."/>
            <person name="Garcia J.A."/>
            <person name="Volland J.M."/>
            <person name="Srivastava A."/>
            <person name="Schleper C."/>
            <person name="Herndl G.J."/>
        </authorList>
    </citation>
    <scope>NUCLEOTIDE SEQUENCE [LARGE SCALE GENOMIC DNA]</scope>
    <source>
        <strain evidence="2 3">D3C</strain>
    </source>
</reference>
<dbReference type="HOGENOM" id="CLU_020027_7_4_2"/>
<dbReference type="RefSeq" id="WP_160272853.1">
    <property type="nucleotide sequence ID" value="NZ_CP010868.1"/>
</dbReference>
<dbReference type="Proteomes" id="UP000032027">
    <property type="component" value="Chromosome"/>
</dbReference>
<dbReference type="InterPro" id="IPR050491">
    <property type="entry name" value="AmpC-like"/>
</dbReference>
<dbReference type="InterPro" id="IPR001466">
    <property type="entry name" value="Beta-lactam-related"/>
</dbReference>
<reference evidence="3" key="1">
    <citation type="submission" date="2015-02" db="EMBL/GenBank/DDBJ databases">
        <title>Characterization of two novel Thaumarchaeota isolated from the Northern Adriatic Sea.</title>
        <authorList>
            <person name="Bayer B."/>
            <person name="Vojvoda J."/>
            <person name="Offre P."/>
            <person name="Srivastava A."/>
            <person name="Elisabeth N."/>
            <person name="Garcia J.A.L."/>
            <person name="Schleper C."/>
            <person name="Herndl G.J."/>
        </authorList>
    </citation>
    <scope>NUCLEOTIDE SEQUENCE [LARGE SCALE GENOMIC DNA]</scope>
    <source>
        <strain evidence="3">D3C</strain>
    </source>
</reference>
<dbReference type="PANTHER" id="PTHR46825">
    <property type="entry name" value="D-ALANYL-D-ALANINE-CARBOXYPEPTIDASE/ENDOPEPTIDASE AMPH"/>
    <property type="match status" value="1"/>
</dbReference>
<protein>
    <submittedName>
        <fullName evidence="2">Putative Serine-type D-Ala-D-Ala carboxypeptidase</fullName>
        <ecNumber evidence="2">3.4.16.4</ecNumber>
    </submittedName>
</protein>
<keyword evidence="2" id="KW-0378">Hydrolase</keyword>
<dbReference type="STRING" id="1582439.NPIRD3C_0800"/>
<dbReference type="EC" id="3.4.16.4" evidence="2"/>